<keyword evidence="2" id="KW-0238">DNA-binding</keyword>
<dbReference type="EMBL" id="VYGV01000028">
    <property type="protein sequence ID" value="NWF48799.1"/>
    <property type="molecule type" value="Genomic_DNA"/>
</dbReference>
<feature type="domain" description="HTH araC/xylS-type" evidence="4">
    <location>
        <begin position="214"/>
        <end position="315"/>
    </location>
</feature>
<comment type="caution">
    <text evidence="5">The sequence shown here is derived from an EMBL/GenBank/DDBJ whole genome shotgun (WGS) entry which is preliminary data.</text>
</comment>
<protein>
    <submittedName>
        <fullName evidence="5">Helix-turn-helix domain-containing protein</fullName>
    </submittedName>
</protein>
<sequence length="323" mass="36308">MRNRMATGEVPENQRFEYWLDMICSIYVQLECDQPQESALFGEIEFSRIGGLDLTELRANVPRVRRTPLHVSRSGEDYCLVQLQQAGKGVVCQDGRIAVVSPGDFVLYDCTRPYELMFDDEEHHVMVLRLPRSHLEQHVTGLEELTATTVSGDGAAGHLLLSMVSTLRKQADRLHPASAQGVSDAITQMIAAGLRSLPQANSRRPSSLHAYHLTRIKAYVKERLRDPGLSVASVAQAAGLSPDHLARLFRGEPLPLSRLIWQWRLEACHRDLVDPRLASRSVSDIAFSWGFNEAAHFSRSFKEQYGLTPREWRQQAVTVQNPA</sequence>
<dbReference type="GO" id="GO:0043565">
    <property type="term" value="F:sequence-specific DNA binding"/>
    <property type="evidence" value="ECO:0007669"/>
    <property type="project" value="InterPro"/>
</dbReference>
<dbReference type="SMART" id="SM00342">
    <property type="entry name" value="HTH_ARAC"/>
    <property type="match status" value="1"/>
</dbReference>
<dbReference type="InterPro" id="IPR009057">
    <property type="entry name" value="Homeodomain-like_sf"/>
</dbReference>
<gene>
    <name evidence="5" type="ORF">F3K02_26580</name>
</gene>
<dbReference type="Pfam" id="PF12833">
    <property type="entry name" value="HTH_18"/>
    <property type="match status" value="1"/>
</dbReference>
<evidence type="ECO:0000313" key="5">
    <source>
        <dbReference type="EMBL" id="NWF48799.1"/>
    </source>
</evidence>
<evidence type="ECO:0000313" key="6">
    <source>
        <dbReference type="Proteomes" id="UP000545507"/>
    </source>
</evidence>
<keyword evidence="3" id="KW-0804">Transcription</keyword>
<dbReference type="SUPFAM" id="SSF46689">
    <property type="entry name" value="Homeodomain-like"/>
    <property type="match status" value="1"/>
</dbReference>
<dbReference type="AlphaFoldDB" id="A0A7Y8H1I6"/>
<evidence type="ECO:0000259" key="4">
    <source>
        <dbReference type="PROSITE" id="PS01124"/>
    </source>
</evidence>
<dbReference type="PANTHER" id="PTHR46796:SF6">
    <property type="entry name" value="ARAC SUBFAMILY"/>
    <property type="match status" value="1"/>
</dbReference>
<evidence type="ECO:0000256" key="3">
    <source>
        <dbReference type="ARBA" id="ARBA00023163"/>
    </source>
</evidence>
<keyword evidence="6" id="KW-1185">Reference proteome</keyword>
<proteinExistence type="predicted"/>
<dbReference type="Gene3D" id="1.10.10.60">
    <property type="entry name" value="Homeodomain-like"/>
    <property type="match status" value="1"/>
</dbReference>
<name>A0A7Y8H1I6_9BURK</name>
<organism evidence="5 6">
    <name type="scientific">Hydrogenophaga aromaticivorans</name>
    <dbReference type="NCBI Taxonomy" id="2610898"/>
    <lineage>
        <taxon>Bacteria</taxon>
        <taxon>Pseudomonadati</taxon>
        <taxon>Pseudomonadota</taxon>
        <taxon>Betaproteobacteria</taxon>
        <taxon>Burkholderiales</taxon>
        <taxon>Comamonadaceae</taxon>
        <taxon>Hydrogenophaga</taxon>
    </lineage>
</organism>
<dbReference type="PANTHER" id="PTHR46796">
    <property type="entry name" value="HTH-TYPE TRANSCRIPTIONAL ACTIVATOR RHAS-RELATED"/>
    <property type="match status" value="1"/>
</dbReference>
<keyword evidence="1" id="KW-0805">Transcription regulation</keyword>
<dbReference type="PRINTS" id="PR00032">
    <property type="entry name" value="HTHARAC"/>
</dbReference>
<evidence type="ECO:0000256" key="1">
    <source>
        <dbReference type="ARBA" id="ARBA00023015"/>
    </source>
</evidence>
<dbReference type="PROSITE" id="PS01124">
    <property type="entry name" value="HTH_ARAC_FAMILY_2"/>
    <property type="match status" value="1"/>
</dbReference>
<dbReference type="InterPro" id="IPR018060">
    <property type="entry name" value="HTH_AraC"/>
</dbReference>
<evidence type="ECO:0000256" key="2">
    <source>
        <dbReference type="ARBA" id="ARBA00023125"/>
    </source>
</evidence>
<dbReference type="Pfam" id="PF14525">
    <property type="entry name" value="AraC_binding_2"/>
    <property type="match status" value="1"/>
</dbReference>
<dbReference type="InterPro" id="IPR035418">
    <property type="entry name" value="AraC-bd_2"/>
</dbReference>
<dbReference type="InterPro" id="IPR020449">
    <property type="entry name" value="Tscrpt_reg_AraC-type_HTH"/>
</dbReference>
<dbReference type="Proteomes" id="UP000545507">
    <property type="component" value="Unassembled WGS sequence"/>
</dbReference>
<dbReference type="GO" id="GO:0003700">
    <property type="term" value="F:DNA-binding transcription factor activity"/>
    <property type="evidence" value="ECO:0007669"/>
    <property type="project" value="InterPro"/>
</dbReference>
<reference evidence="5 6" key="1">
    <citation type="submission" date="2019-09" db="EMBL/GenBank/DDBJ databases">
        <title>Hydrogenophaga aromatica sp. nov., isolated from a para-xylene-degrading enrichment culture.</title>
        <authorList>
            <person name="Tancsics A."/>
            <person name="Banerjee S."/>
        </authorList>
    </citation>
    <scope>NUCLEOTIDE SEQUENCE [LARGE SCALE GENOMIC DNA]</scope>
    <source>
        <strain evidence="5 6">D2P1</strain>
    </source>
</reference>
<accession>A0A7Y8H1I6</accession>
<dbReference type="InterPro" id="IPR050204">
    <property type="entry name" value="AraC_XylS_family_regulators"/>
</dbReference>